<proteinExistence type="predicted"/>
<name>A0A343JF02_9CLOT</name>
<dbReference type="SUPFAM" id="SSF88713">
    <property type="entry name" value="Glycoside hydrolase/deacetylase"/>
    <property type="match status" value="1"/>
</dbReference>
<keyword evidence="1" id="KW-0472">Membrane</keyword>
<dbReference type="AlphaFoldDB" id="A0A343JF02"/>
<gene>
    <name evidence="3" type="ORF">BEN51_11650</name>
</gene>
<sequence>MTMKDKTLKIILFILIVFLIIDMVLIIKLGGFKYITKKVSEMKYTISNKDKHYNDFEDNKALNNKTEDKLIDNEEKLKEENKSSNIKEINTASNNYIDDVSKVLPETLYQWKFYREDHKKIAYLTFDDGPSREATSKILDILAANNIKATFFVLGTSIERNEKADELLKRMYNEGHTIANHGYSHNYSLLYPNGIIDVQAVIEDMNKNTSILKGILGNDFYSRIIRLPGGYYSWKGREELYIKLKELGLYQMDWNALNGDADGKSHGKEQFMNNLINTVGDKDIIFVLMHDTDDKKDTVNGLQEYINFLKSKGFEFRTLK</sequence>
<dbReference type="PANTHER" id="PTHR10587">
    <property type="entry name" value="GLYCOSYL TRANSFERASE-RELATED"/>
    <property type="match status" value="1"/>
</dbReference>
<dbReference type="PROSITE" id="PS51677">
    <property type="entry name" value="NODB"/>
    <property type="match status" value="1"/>
</dbReference>
<dbReference type="GO" id="GO:0016810">
    <property type="term" value="F:hydrolase activity, acting on carbon-nitrogen (but not peptide) bonds"/>
    <property type="evidence" value="ECO:0007669"/>
    <property type="project" value="InterPro"/>
</dbReference>
<dbReference type="CDD" id="cd10944">
    <property type="entry name" value="CE4_SmPgdA_like"/>
    <property type="match status" value="1"/>
</dbReference>
<evidence type="ECO:0000259" key="2">
    <source>
        <dbReference type="PROSITE" id="PS51677"/>
    </source>
</evidence>
<keyword evidence="4" id="KW-1185">Reference proteome</keyword>
<dbReference type="InterPro" id="IPR002509">
    <property type="entry name" value="NODB_dom"/>
</dbReference>
<feature type="transmembrane region" description="Helical" evidence="1">
    <location>
        <begin position="12"/>
        <end position="35"/>
    </location>
</feature>
<dbReference type="KEGG" id="cia:BEN51_11650"/>
<organism evidence="3 4">
    <name type="scientific">Clostridium isatidis</name>
    <dbReference type="NCBI Taxonomy" id="182773"/>
    <lineage>
        <taxon>Bacteria</taxon>
        <taxon>Bacillati</taxon>
        <taxon>Bacillota</taxon>
        <taxon>Clostridia</taxon>
        <taxon>Eubacteriales</taxon>
        <taxon>Clostridiaceae</taxon>
        <taxon>Clostridium</taxon>
    </lineage>
</organism>
<evidence type="ECO:0000256" key="1">
    <source>
        <dbReference type="SAM" id="Phobius"/>
    </source>
</evidence>
<dbReference type="InterPro" id="IPR011330">
    <property type="entry name" value="Glyco_hydro/deAcase_b/a-brl"/>
</dbReference>
<dbReference type="GO" id="GO:0005975">
    <property type="term" value="P:carbohydrate metabolic process"/>
    <property type="evidence" value="ECO:0007669"/>
    <property type="project" value="InterPro"/>
</dbReference>
<dbReference type="InterPro" id="IPR050248">
    <property type="entry name" value="Polysacc_deacetylase_ArnD"/>
</dbReference>
<evidence type="ECO:0000313" key="3">
    <source>
        <dbReference type="EMBL" id="ASW44110.1"/>
    </source>
</evidence>
<dbReference type="Proteomes" id="UP000264883">
    <property type="component" value="Chromosome"/>
</dbReference>
<dbReference type="OrthoDB" id="258610at2"/>
<accession>A0A343JF02</accession>
<reference evidence="3 4" key="1">
    <citation type="submission" date="2016-08" db="EMBL/GenBank/DDBJ databases">
        <title>Complete Genome Sequence Of The Indigo Reducing Clostridium isatidis DSM15098.</title>
        <authorList>
            <person name="Little G.T."/>
            <person name="Minton N.P."/>
        </authorList>
    </citation>
    <scope>NUCLEOTIDE SEQUENCE [LARGE SCALE GENOMIC DNA]</scope>
    <source>
        <strain evidence="3 4">DSM 15098</strain>
    </source>
</reference>
<keyword evidence="1" id="KW-1133">Transmembrane helix</keyword>
<dbReference type="PANTHER" id="PTHR10587:SF125">
    <property type="entry name" value="POLYSACCHARIDE DEACETYLASE YHEN-RELATED"/>
    <property type="match status" value="1"/>
</dbReference>
<protein>
    <recommendedName>
        <fullName evidence="2">NodB homology domain-containing protein</fullName>
    </recommendedName>
</protein>
<dbReference type="Pfam" id="PF01522">
    <property type="entry name" value="Polysacc_deac_1"/>
    <property type="match status" value="1"/>
</dbReference>
<feature type="domain" description="NodB homology" evidence="2">
    <location>
        <begin position="120"/>
        <end position="317"/>
    </location>
</feature>
<keyword evidence="1" id="KW-0812">Transmembrane</keyword>
<dbReference type="Gene3D" id="3.20.20.370">
    <property type="entry name" value="Glycoside hydrolase/deacetylase"/>
    <property type="match status" value="1"/>
</dbReference>
<evidence type="ECO:0000313" key="4">
    <source>
        <dbReference type="Proteomes" id="UP000264883"/>
    </source>
</evidence>
<dbReference type="EMBL" id="CP016786">
    <property type="protein sequence ID" value="ASW44110.1"/>
    <property type="molecule type" value="Genomic_DNA"/>
</dbReference>